<evidence type="ECO:0000313" key="2">
    <source>
        <dbReference type="Proteomes" id="UP000639772"/>
    </source>
</evidence>
<sequence>MREVVKEIEEILHYNGSDTNTTSASSSTTDFWNAKGAFYHLYDEPLPRKVGKGNAFDYS</sequence>
<organism evidence="1 2">
    <name type="scientific">Vanilla planifolia</name>
    <name type="common">Vanilla</name>
    <dbReference type="NCBI Taxonomy" id="51239"/>
    <lineage>
        <taxon>Eukaryota</taxon>
        <taxon>Viridiplantae</taxon>
        <taxon>Streptophyta</taxon>
        <taxon>Embryophyta</taxon>
        <taxon>Tracheophyta</taxon>
        <taxon>Spermatophyta</taxon>
        <taxon>Magnoliopsida</taxon>
        <taxon>Liliopsida</taxon>
        <taxon>Asparagales</taxon>
        <taxon>Orchidaceae</taxon>
        <taxon>Vanilloideae</taxon>
        <taxon>Vanilleae</taxon>
        <taxon>Vanilla</taxon>
    </lineage>
</organism>
<dbReference type="Proteomes" id="UP000639772">
    <property type="component" value="Unassembled WGS sequence"/>
</dbReference>
<protein>
    <submittedName>
        <fullName evidence="1">Uncharacterized protein</fullName>
    </submittedName>
</protein>
<dbReference type="EMBL" id="JADCNM010000002">
    <property type="protein sequence ID" value="KAG0495274.1"/>
    <property type="molecule type" value="Genomic_DNA"/>
</dbReference>
<proteinExistence type="predicted"/>
<dbReference type="AlphaFoldDB" id="A0A835RP48"/>
<evidence type="ECO:0000313" key="1">
    <source>
        <dbReference type="EMBL" id="KAG0495274.1"/>
    </source>
</evidence>
<comment type="caution">
    <text evidence="1">The sequence shown here is derived from an EMBL/GenBank/DDBJ whole genome shotgun (WGS) entry which is preliminary data.</text>
</comment>
<name>A0A835RP48_VANPL</name>
<feature type="non-terminal residue" evidence="1">
    <location>
        <position position="59"/>
    </location>
</feature>
<gene>
    <name evidence="1" type="ORF">HPP92_006268</name>
</gene>
<accession>A0A835RP48</accession>
<reference evidence="1 2" key="1">
    <citation type="journal article" date="2020" name="Nat. Food">
        <title>A phased Vanilla planifolia genome enables genetic improvement of flavour and production.</title>
        <authorList>
            <person name="Hasing T."/>
            <person name="Tang H."/>
            <person name="Brym M."/>
            <person name="Khazi F."/>
            <person name="Huang T."/>
            <person name="Chambers A.H."/>
        </authorList>
    </citation>
    <scope>NUCLEOTIDE SEQUENCE [LARGE SCALE GENOMIC DNA]</scope>
    <source>
        <tissue evidence="1">Leaf</tissue>
    </source>
</reference>